<evidence type="ECO:0000313" key="1">
    <source>
        <dbReference type="EMBL" id="KAH7844734.1"/>
    </source>
</evidence>
<evidence type="ECO:0000313" key="2">
    <source>
        <dbReference type="Proteomes" id="UP000828048"/>
    </source>
</evidence>
<protein>
    <submittedName>
        <fullName evidence="1">Uncharacterized protein</fullName>
    </submittedName>
</protein>
<organism evidence="1 2">
    <name type="scientific">Vaccinium darrowii</name>
    <dbReference type="NCBI Taxonomy" id="229202"/>
    <lineage>
        <taxon>Eukaryota</taxon>
        <taxon>Viridiplantae</taxon>
        <taxon>Streptophyta</taxon>
        <taxon>Embryophyta</taxon>
        <taxon>Tracheophyta</taxon>
        <taxon>Spermatophyta</taxon>
        <taxon>Magnoliopsida</taxon>
        <taxon>eudicotyledons</taxon>
        <taxon>Gunneridae</taxon>
        <taxon>Pentapetalae</taxon>
        <taxon>asterids</taxon>
        <taxon>Ericales</taxon>
        <taxon>Ericaceae</taxon>
        <taxon>Vaccinioideae</taxon>
        <taxon>Vaccinieae</taxon>
        <taxon>Vaccinium</taxon>
    </lineage>
</organism>
<name>A0ACB7XUP9_9ERIC</name>
<sequence length="225" mass="25509">MHGNRMFQFTYVSNENESYFTYSIKYRSVTGRLVLDLSGQIQLLIWLEARGEWNLFWAQPRDQCDMYAYCGAFTTCNRNHIPFCQCFQGFQPKSVEDWNTGNKSGGCVRKVPLQCGNDSEVDGQKDQFLRIPKVRLPDNSIVLSQVKSVGDCQSACFSNCSCSAYTYDGSHGCSIWSEELLNVNDQLTDDDPEGRDLYLRLAASEFLSQGKGNGIVTTINLTMWM</sequence>
<dbReference type="Proteomes" id="UP000828048">
    <property type="component" value="Chromosome 1"/>
</dbReference>
<gene>
    <name evidence="1" type="ORF">Vadar_031103</name>
</gene>
<accession>A0ACB7XUP9</accession>
<proteinExistence type="predicted"/>
<dbReference type="EMBL" id="CM037151">
    <property type="protein sequence ID" value="KAH7844734.1"/>
    <property type="molecule type" value="Genomic_DNA"/>
</dbReference>
<keyword evidence="2" id="KW-1185">Reference proteome</keyword>
<comment type="caution">
    <text evidence="1">The sequence shown here is derived from an EMBL/GenBank/DDBJ whole genome shotgun (WGS) entry which is preliminary data.</text>
</comment>
<reference evidence="1 2" key="1">
    <citation type="journal article" date="2021" name="Hortic Res">
        <title>High-quality reference genome and annotation aids understanding of berry development for evergreen blueberry (Vaccinium darrowii).</title>
        <authorList>
            <person name="Yu J."/>
            <person name="Hulse-Kemp A.M."/>
            <person name="Babiker E."/>
            <person name="Staton M."/>
        </authorList>
    </citation>
    <scope>NUCLEOTIDE SEQUENCE [LARGE SCALE GENOMIC DNA]</scope>
    <source>
        <strain evidence="2">cv. NJ 8807/NJ 8810</strain>
        <tissue evidence="1">Young leaf</tissue>
    </source>
</reference>